<evidence type="ECO:0000313" key="5">
    <source>
        <dbReference type="EMBL" id="NGZ85358.1"/>
    </source>
</evidence>
<dbReference type="Gene3D" id="3.40.47.10">
    <property type="match status" value="1"/>
</dbReference>
<dbReference type="InterPro" id="IPR052568">
    <property type="entry name" value="PKS-FAS_Synthase"/>
</dbReference>
<dbReference type="CDD" id="cd00833">
    <property type="entry name" value="PKS"/>
    <property type="match status" value="1"/>
</dbReference>
<dbReference type="PROSITE" id="PS52004">
    <property type="entry name" value="KS3_2"/>
    <property type="match status" value="1"/>
</dbReference>
<dbReference type="Pfam" id="PF00109">
    <property type="entry name" value="ketoacyl-synt"/>
    <property type="match status" value="1"/>
</dbReference>
<dbReference type="InterPro" id="IPR016036">
    <property type="entry name" value="Malonyl_transacylase_ACP-bd"/>
</dbReference>
<dbReference type="Gene3D" id="1.10.1200.10">
    <property type="entry name" value="ACP-like"/>
    <property type="match status" value="1"/>
</dbReference>
<dbReference type="Pfam" id="PF00698">
    <property type="entry name" value="Acyl_transf_1"/>
    <property type="match status" value="1"/>
</dbReference>
<dbReference type="SUPFAM" id="SSF55048">
    <property type="entry name" value="Probable ACP-binding domain of malonyl-CoA ACP transacylase"/>
    <property type="match status" value="1"/>
</dbReference>
<evidence type="ECO:0000256" key="1">
    <source>
        <dbReference type="ARBA" id="ARBA00022450"/>
    </source>
</evidence>
<keyword evidence="6" id="KW-1185">Reference proteome</keyword>
<dbReference type="InterPro" id="IPR014031">
    <property type="entry name" value="Ketoacyl_synth_C"/>
</dbReference>
<dbReference type="InterPro" id="IPR018201">
    <property type="entry name" value="Ketoacyl_synth_AS"/>
</dbReference>
<comment type="caution">
    <text evidence="5">The sequence shown here is derived from an EMBL/GenBank/DDBJ whole genome shotgun (WGS) entry which is preliminary data.</text>
</comment>
<dbReference type="PROSITE" id="PS00606">
    <property type="entry name" value="KS3_1"/>
    <property type="match status" value="1"/>
</dbReference>
<dbReference type="InterPro" id="IPR001227">
    <property type="entry name" value="Ac_transferase_dom_sf"/>
</dbReference>
<dbReference type="SMART" id="SM00822">
    <property type="entry name" value="PKS_KR"/>
    <property type="match status" value="1"/>
</dbReference>
<keyword evidence="3" id="KW-0808">Transferase</keyword>
<dbReference type="EMBL" id="JAADJT010000006">
    <property type="protein sequence ID" value="NGZ85358.1"/>
    <property type="molecule type" value="Genomic_DNA"/>
</dbReference>
<dbReference type="Gene3D" id="3.20.20.70">
    <property type="entry name" value="Aldolase class I"/>
    <property type="match status" value="2"/>
</dbReference>
<organism evidence="5 6">
    <name type="scientific">Duganella aceris</name>
    <dbReference type="NCBI Taxonomy" id="2703883"/>
    <lineage>
        <taxon>Bacteria</taxon>
        <taxon>Pseudomonadati</taxon>
        <taxon>Pseudomonadota</taxon>
        <taxon>Betaproteobacteria</taxon>
        <taxon>Burkholderiales</taxon>
        <taxon>Oxalobacteraceae</taxon>
        <taxon>Telluria group</taxon>
        <taxon>Duganella</taxon>
    </lineage>
</organism>
<dbReference type="SMART" id="SM00827">
    <property type="entry name" value="PKS_AT"/>
    <property type="match status" value="1"/>
</dbReference>
<dbReference type="InterPro" id="IPR014030">
    <property type="entry name" value="Ketoacyl_synth_N"/>
</dbReference>
<keyword evidence="2" id="KW-0597">Phosphoprotein</keyword>
<dbReference type="Pfam" id="PF08659">
    <property type="entry name" value="KR"/>
    <property type="match status" value="1"/>
</dbReference>
<dbReference type="InterPro" id="IPR016039">
    <property type="entry name" value="Thiolase-like"/>
</dbReference>
<dbReference type="Gene3D" id="3.40.366.10">
    <property type="entry name" value="Malonyl-Coenzyme A Acyl Carrier Protein, domain 2"/>
    <property type="match status" value="1"/>
</dbReference>
<name>A0ABX0FLI4_9BURK</name>
<dbReference type="InterPro" id="IPR014043">
    <property type="entry name" value="Acyl_transferase_dom"/>
</dbReference>
<dbReference type="SMART" id="SM00825">
    <property type="entry name" value="PKS_KS"/>
    <property type="match status" value="1"/>
</dbReference>
<dbReference type="PANTHER" id="PTHR43074:SF1">
    <property type="entry name" value="BETA-KETOACYL SYNTHASE FAMILY PROTEIN-RELATED"/>
    <property type="match status" value="1"/>
</dbReference>
<dbReference type="SUPFAM" id="SSF51735">
    <property type="entry name" value="NAD(P)-binding Rossmann-fold domains"/>
    <property type="match status" value="1"/>
</dbReference>
<evidence type="ECO:0000259" key="4">
    <source>
        <dbReference type="PROSITE" id="PS52004"/>
    </source>
</evidence>
<accession>A0ABX0FLI4</accession>
<dbReference type="InterPro" id="IPR013968">
    <property type="entry name" value="PKS_KR"/>
</dbReference>
<evidence type="ECO:0000256" key="2">
    <source>
        <dbReference type="ARBA" id="ARBA00022553"/>
    </source>
</evidence>
<dbReference type="SUPFAM" id="SSF53901">
    <property type="entry name" value="Thiolase-like"/>
    <property type="match status" value="1"/>
</dbReference>
<dbReference type="CDD" id="cd08953">
    <property type="entry name" value="KR_2_SDR_x"/>
    <property type="match status" value="1"/>
</dbReference>
<dbReference type="InterPro" id="IPR016035">
    <property type="entry name" value="Acyl_Trfase/lysoPLipase"/>
</dbReference>
<dbReference type="SUPFAM" id="SSF52151">
    <property type="entry name" value="FabD/lysophospholipase-like"/>
    <property type="match status" value="1"/>
</dbReference>
<gene>
    <name evidence="5" type="ORF">GW587_13960</name>
</gene>
<evidence type="ECO:0000256" key="3">
    <source>
        <dbReference type="ARBA" id="ARBA00022679"/>
    </source>
</evidence>
<dbReference type="InterPro" id="IPR013785">
    <property type="entry name" value="Aldolase_TIM"/>
</dbReference>
<proteinExistence type="predicted"/>
<dbReference type="RefSeq" id="WP_166103938.1">
    <property type="nucleotide sequence ID" value="NZ_JAADJT010000006.1"/>
</dbReference>
<dbReference type="InterPro" id="IPR036736">
    <property type="entry name" value="ACP-like_sf"/>
</dbReference>
<dbReference type="Proteomes" id="UP000666369">
    <property type="component" value="Unassembled WGS sequence"/>
</dbReference>
<sequence length="2604" mass="271297">MQTSINSIKVIAVTPAHRLAPEIAIAACRAQAVGILDLGLGAEATARRAALSALARGAQTRGGWGVRWNHAGRELAALAELVRLSDDPAAPLQLPLLVLAGVRDDQMDAARVVAAGVARAVLLEVCDLDGALAAARAGYDGVILKGHEAGGRVGALSSFVLLQECAGKLDLPYWIQGGIGIHTAAAAALAGATGVVLCEQLWLAAEGPFDAAASRRVWSHLDGSETVLAGAGAERHRLFARSGRARLREVELAQAAGESCWPLLSAHLSAPDDGLIALGQEIAFAAPLAQRYGTVGRIITATAESMADAARLAEAKRALAPGAPLAAALGTRYAVAQGPMTRVSDVAPFARAVAGGGALPFLALAVMRGAEVRTMLEATRDAIGALPWGVGLLGFVPLALRQEQLDVVREFRPPYAVIAGGRPGQARELEALGITTWLHVPSPGLLKGFLDEGARRFVFEGSECGGHTGPRASFTLWEQAIGVLLESELKDPETVQLMFAGGIHDALSAAMVGVLAAPLTARGMRIGVWMGSAYLFTEEIVASGAVVAEFQRQALACRDTALLQSGVGVYTRCAETPFCAEFEQLRRELVRGPGSREETLLALEKMNIGRLRIAAKGIVRNPDPAAAERYLQVDAEAQQRDGVYMLGDVARLRDRACSIAELHAAVSDGAVALLEQAQTRAAATAPARPGTGRDEIAIVGMAGLWPGAQTLREYWENIVRGVDSVREVDPERWNPERMFNPKRGTPDQVYAKWGGFLDDIAFDPQRYGIAPASLASIEPMQLLALEAARLALADAGFDRRPFPRERTATIFAVGGMADLSSYYNFRTLLPLYLDRVAGLAPELRGHIVATLNREALPAWTEDSFPGILGNVVTGRIANRLDLGGSNYTVDAACAASLAALDAAVKQLRHGDADVALAGGVDCTNGAIGFMCFAQTHALSPNGRSRPFDQGADGIAISEGVGVLVLKRLADAERDGDRIYALIKGIGSASDGRNRSLTAPHPAGQVLALRRAYEDAGMSPSAVTLIEAHGTGTALGDKSELAALAAFAGDTMARQGCALGSVKSMIGHTKVAAGMAGLIKAALALQQRVLPPTIGVERPTSAIDLANSPFYLNTEARPWLHAGDAARHCGVSAFGFGGTNFHAVLGEYTAGYRGADAASLHPRGIEPFAFAAADREQIGISVRALLDGLAPARDADLAPLAYAVYREQHVARRANGGHPCRLVVLAGSIDELRTRLQRVLQLLPEHAEIRQPPAIFYRESTADIGGVCLLFPGQGSQRVNMLRELLLGQPALQAGFAEAPAVAGLVYPPPVFSDAERELQQRALNATEVAQPALGLVGMAAFDLLSCYGLRADFAAGHSYGEYVALCAAGVIGRADLQRLSAARGRLAAGAPAGAMAVLDGDAVQVGALLQRHSLEAGIANLNSPTQTIIAGSVEAIDAALLAAAGDGVRIRKLPVSAAFHCPLMAGVRDALAAELAEVAFLPPRMPVYSNTSAAPHAADGGEVRALLARHIAEPVRFVEQVEALYQAGARIFIECGPGLVLSGLVDQILAQRPHTTLALDAPGRPGWQQLAQLLTQALAIGLPVDLAPWFAGRGLEQGDVAQVLAGARRRAEPPALAWRVNGGRALPWRTAPPRLALAPATPATPATPAVPGPAAMPVVAMPVVAAPAVADAVQAAATQAVVSAVAPSAMAATMAAAAPALLQVVPAAIAPTDLLAVAASAQASATVTPVLTRSAPGRFPRSVAPSSPRPLFPAHYRRSMMKLDDHVPDDRLAGIPGSPSPVNQIQDSLSRLLDLQREQQFSLRHFLDFQAQLAGLGTERWAETPAASLAAPQQSAQPMLAHAASAAFAVAAAPASATTHAATIPAAPLAASAPQAAVFAAPPATAAPAATARPAAPSAFAAEAAAAPPLAVAPAVTELGAVKAPQLPPELAAINGAPHDATASAGGLAVPDAAQFKAELLQAVADRTGYPTDMLDMDAHMEADLGIDSIKRIEIFSGLTTRYNLIGDRDEETVIAELSGYKSLNEIVAWYARSLEPAPADGIALGDVSPKKAQAPLPPSFEAMEPGMTDTAAAASGDPVRCYELQAIRADLGLDAATTELPAAAAVLLLGADTPLSAALDELLARLGHPVWRLLPATTTRPLDAHRHEVDLSTPEGIAAWRALADLDLAHGLILVNLMGCDDAAAAAHLGDARALFLLLKALATELQTAAAAGAGWLLNATRLDGQFGLSRSRPLAVGSAGTLGVAKTAAREWSALRVRCVDTAPGLEPQWLALQLLRELRNAERDIEIGYTGAGRWRLGLRDQPPAPVAALAGIALEPGSVLLVTGGAYGITADIACTLAAAYRPTLVLLGRSPLPGAEDSDTRGIADPAALQRMLIGRMRAGDAAVTPAQVGGALKRILKERRIRANLAAMRAAGAEVEYHCLDVRDAEALGRLIDDVHARHGRIDGVLHGAGVIGDKLIVDKTPQGFDAVFDTKVAPALVLAEKLRPEGLKFIAFFSSVAGRYGNAGQCDYSAANEVLNKLADDLSHRWPGVHALAINWGPWDAGMVDPGLRKLYAARAIQPIAVDEGRRQFMRALNGGARGAPELVISASVRQIAALAR</sequence>
<dbReference type="InterPro" id="IPR057326">
    <property type="entry name" value="KR_dom"/>
</dbReference>
<feature type="domain" description="Ketosynthase family 3 (KS3)" evidence="4">
    <location>
        <begin position="693"/>
        <end position="1146"/>
    </location>
</feature>
<reference evidence="6" key="1">
    <citation type="submission" date="2023-07" db="EMBL/GenBank/DDBJ databases">
        <title>Duganella aceri sp. nov., isolated from tree sap.</title>
        <authorList>
            <person name="Kim I.S."/>
        </authorList>
    </citation>
    <scope>NUCLEOTIDE SEQUENCE [LARGE SCALE GENOMIC DNA]</scope>
    <source>
        <strain evidence="6">SAP-35</strain>
    </source>
</reference>
<dbReference type="PANTHER" id="PTHR43074">
    <property type="entry name" value="OMEGA-3 POLYUNSATURATED FATTY ACID SYNTHASE PFAB-RELATED"/>
    <property type="match status" value="1"/>
</dbReference>
<evidence type="ECO:0000313" key="6">
    <source>
        <dbReference type="Proteomes" id="UP000666369"/>
    </source>
</evidence>
<keyword evidence="1" id="KW-0596">Phosphopantetheine</keyword>
<dbReference type="InterPro" id="IPR036291">
    <property type="entry name" value="NAD(P)-bd_dom_sf"/>
</dbReference>
<dbReference type="SUPFAM" id="SSF47336">
    <property type="entry name" value="ACP-like"/>
    <property type="match status" value="1"/>
</dbReference>
<dbReference type="Gene3D" id="3.40.50.720">
    <property type="entry name" value="NAD(P)-binding Rossmann-like Domain"/>
    <property type="match status" value="1"/>
</dbReference>
<dbReference type="SUPFAM" id="SSF51412">
    <property type="entry name" value="Inosine monophosphate dehydrogenase (IMPDH)"/>
    <property type="match status" value="2"/>
</dbReference>
<protein>
    <submittedName>
        <fullName evidence="5">SDR family NAD(P)-dependent oxidoreductase</fullName>
    </submittedName>
</protein>
<dbReference type="Pfam" id="PF02801">
    <property type="entry name" value="Ketoacyl-synt_C"/>
    <property type="match status" value="1"/>
</dbReference>
<dbReference type="InterPro" id="IPR020841">
    <property type="entry name" value="PKS_Beta-ketoAc_synthase_dom"/>
</dbReference>